<feature type="compositionally biased region" description="Polar residues" evidence="5">
    <location>
        <begin position="92"/>
        <end position="103"/>
    </location>
</feature>
<dbReference type="GO" id="GO:0008270">
    <property type="term" value="F:zinc ion binding"/>
    <property type="evidence" value="ECO:0007669"/>
    <property type="project" value="UniProtKB-KW"/>
</dbReference>
<dbReference type="GO" id="GO:0006511">
    <property type="term" value="P:ubiquitin-dependent protein catabolic process"/>
    <property type="evidence" value="ECO:0007669"/>
    <property type="project" value="TreeGrafter"/>
</dbReference>
<protein>
    <recommendedName>
        <fullName evidence="6">RING-type domain-containing protein</fullName>
    </recommendedName>
</protein>
<dbReference type="SUPFAM" id="SSF57850">
    <property type="entry name" value="RING/U-box"/>
    <property type="match status" value="1"/>
</dbReference>
<dbReference type="Proteomes" id="UP001162131">
    <property type="component" value="Unassembled WGS sequence"/>
</dbReference>
<reference evidence="7" key="1">
    <citation type="submission" date="2021-09" db="EMBL/GenBank/DDBJ databases">
        <authorList>
            <consortium name="AG Swart"/>
            <person name="Singh M."/>
            <person name="Singh A."/>
            <person name="Seah K."/>
            <person name="Emmerich C."/>
        </authorList>
    </citation>
    <scope>NUCLEOTIDE SEQUENCE</scope>
    <source>
        <strain evidence="7">ATCC30299</strain>
    </source>
</reference>
<evidence type="ECO:0000256" key="5">
    <source>
        <dbReference type="SAM" id="MobiDB-lite"/>
    </source>
</evidence>
<dbReference type="SMART" id="SM00184">
    <property type="entry name" value="RING"/>
    <property type="match status" value="1"/>
</dbReference>
<organism evidence="7 8">
    <name type="scientific">Blepharisma stoltei</name>
    <dbReference type="NCBI Taxonomy" id="1481888"/>
    <lineage>
        <taxon>Eukaryota</taxon>
        <taxon>Sar</taxon>
        <taxon>Alveolata</taxon>
        <taxon>Ciliophora</taxon>
        <taxon>Postciliodesmatophora</taxon>
        <taxon>Heterotrichea</taxon>
        <taxon>Heterotrichida</taxon>
        <taxon>Blepharismidae</taxon>
        <taxon>Blepharisma</taxon>
    </lineage>
</organism>
<dbReference type="AlphaFoldDB" id="A0AAU9JD81"/>
<evidence type="ECO:0000313" key="7">
    <source>
        <dbReference type="EMBL" id="CAG9322278.1"/>
    </source>
</evidence>
<evidence type="ECO:0000256" key="1">
    <source>
        <dbReference type="ARBA" id="ARBA00022723"/>
    </source>
</evidence>
<evidence type="ECO:0000313" key="8">
    <source>
        <dbReference type="Proteomes" id="UP001162131"/>
    </source>
</evidence>
<feature type="domain" description="RING-type" evidence="6">
    <location>
        <begin position="486"/>
        <end position="527"/>
    </location>
</feature>
<evidence type="ECO:0000256" key="3">
    <source>
        <dbReference type="ARBA" id="ARBA00022833"/>
    </source>
</evidence>
<keyword evidence="8" id="KW-1185">Reference proteome</keyword>
<evidence type="ECO:0000256" key="2">
    <source>
        <dbReference type="ARBA" id="ARBA00022771"/>
    </source>
</evidence>
<keyword evidence="3" id="KW-0862">Zinc</keyword>
<evidence type="ECO:0000256" key="4">
    <source>
        <dbReference type="PROSITE-ProRule" id="PRU00175"/>
    </source>
</evidence>
<dbReference type="EMBL" id="CAJZBQ010000030">
    <property type="protein sequence ID" value="CAG9322278.1"/>
    <property type="molecule type" value="Genomic_DNA"/>
</dbReference>
<dbReference type="InterPro" id="IPR001841">
    <property type="entry name" value="Znf_RING"/>
</dbReference>
<dbReference type="Pfam" id="PF13639">
    <property type="entry name" value="zf-RING_2"/>
    <property type="match status" value="1"/>
</dbReference>
<dbReference type="PANTHER" id="PTHR45931">
    <property type="entry name" value="SI:CH211-59O9.10"/>
    <property type="match status" value="1"/>
</dbReference>
<dbReference type="Gene3D" id="3.30.40.10">
    <property type="entry name" value="Zinc/RING finger domain, C3HC4 (zinc finger)"/>
    <property type="match status" value="1"/>
</dbReference>
<dbReference type="InterPro" id="IPR013083">
    <property type="entry name" value="Znf_RING/FYVE/PHD"/>
</dbReference>
<name>A0AAU9JD81_9CILI</name>
<evidence type="ECO:0000259" key="6">
    <source>
        <dbReference type="PROSITE" id="PS50089"/>
    </source>
</evidence>
<comment type="caution">
    <text evidence="7">The sequence shown here is derived from an EMBL/GenBank/DDBJ whole genome shotgun (WGS) entry which is preliminary data.</text>
</comment>
<dbReference type="GO" id="GO:0061630">
    <property type="term" value="F:ubiquitin protein ligase activity"/>
    <property type="evidence" value="ECO:0007669"/>
    <property type="project" value="TreeGrafter"/>
</dbReference>
<proteinExistence type="predicted"/>
<accession>A0AAU9JD81</accession>
<gene>
    <name evidence="7" type="ORF">BSTOLATCC_MIC30652</name>
</gene>
<keyword evidence="2 4" id="KW-0863">Zinc-finger</keyword>
<dbReference type="GO" id="GO:0005634">
    <property type="term" value="C:nucleus"/>
    <property type="evidence" value="ECO:0007669"/>
    <property type="project" value="TreeGrafter"/>
</dbReference>
<dbReference type="PROSITE" id="PS50089">
    <property type="entry name" value="ZF_RING_2"/>
    <property type="match status" value="1"/>
</dbReference>
<sequence>MNIKESRKHLLSQLLDMGYPQPKAVQAANKYTDINDAILYLTSEEPQDSKASSHKGSLKIPKDANDHERSHSSKAAHDIDENKEQLERTMRKSASQLAAMNSKSIKKAAKATRKEIRKKFRSVYAEIKKNLDILSKTKKELRKKIKKLKEEGHEKTARKTKRKLSNVKDKIGNLDTKVDDLYLLNGEFTEMKKSNPKDITEEYFFGLLEDIENNVWFDEELNSIINDCGIFEARRVETSFENTDIKIIYEIETEEDETEKIAVEQAVPEIPQDSPHRHKSKINPLSETRSIIQQKIQGLGLSQEYAHILNMHQTFEESYLGLIQVISKRRMKNHPNQLSICRSREIGTKTIFLQKPKQVLSPYQSIQRLDPFKPNQGLFSKLFASINPKTGFIATIQGKKSVEEIKEDPTEILSPDIEENLSDFDEYEEVPDDIDEGDVSRHSPTNEGIIDILIEAYRAKGVSVEAIDSLPYYTLENEEALPYTTCIICLEEFIRGDILMVMTCEHFYHSSCLKKWLQGSKKCPLCNADVQ</sequence>
<dbReference type="PANTHER" id="PTHR45931:SF3">
    <property type="entry name" value="RING ZINC FINGER-CONTAINING PROTEIN"/>
    <property type="match status" value="1"/>
</dbReference>
<feature type="compositionally biased region" description="Basic and acidic residues" evidence="5">
    <location>
        <begin position="60"/>
        <end position="90"/>
    </location>
</feature>
<dbReference type="InterPro" id="IPR051834">
    <property type="entry name" value="RING_finger_E3_ligase"/>
</dbReference>
<keyword evidence="1" id="KW-0479">Metal-binding</keyword>
<feature type="region of interest" description="Disordered" evidence="5">
    <location>
        <begin position="45"/>
        <end position="106"/>
    </location>
</feature>